<dbReference type="InterPro" id="IPR001078">
    <property type="entry name" value="2-oxoacid_DH_actylTfrase"/>
</dbReference>
<name>M8D8G0_9BACL</name>
<comment type="caution">
    <text evidence="10">The sequence shown here is derived from an EMBL/GenBank/DDBJ whole genome shotgun (WGS) entry which is preliminary data.</text>
</comment>
<dbReference type="SUPFAM" id="SSF47005">
    <property type="entry name" value="Peripheral subunit-binding domain of 2-oxo acid dehydrogenase complex"/>
    <property type="match status" value="1"/>
</dbReference>
<dbReference type="Gene3D" id="2.40.50.100">
    <property type="match status" value="1"/>
</dbReference>
<feature type="compositionally biased region" description="Basic and acidic residues" evidence="7">
    <location>
        <begin position="98"/>
        <end position="112"/>
    </location>
</feature>
<dbReference type="Pfam" id="PF00364">
    <property type="entry name" value="Biotin_lipoyl"/>
    <property type="match status" value="1"/>
</dbReference>
<dbReference type="STRING" id="1300222.I532_12894"/>
<keyword evidence="11" id="KW-1185">Reference proteome</keyword>
<comment type="similarity">
    <text evidence="2 6">Belongs to the 2-oxoacid dehydrogenase family.</text>
</comment>
<organism evidence="10 11">
    <name type="scientific">Brevibacillus borstelensis AK1</name>
    <dbReference type="NCBI Taxonomy" id="1300222"/>
    <lineage>
        <taxon>Bacteria</taxon>
        <taxon>Bacillati</taxon>
        <taxon>Bacillota</taxon>
        <taxon>Bacilli</taxon>
        <taxon>Bacillales</taxon>
        <taxon>Paenibacillaceae</taxon>
        <taxon>Brevibacillus</taxon>
    </lineage>
</organism>
<dbReference type="PROSITE" id="PS00189">
    <property type="entry name" value="LIPOYL"/>
    <property type="match status" value="1"/>
</dbReference>
<dbReference type="CDD" id="cd06849">
    <property type="entry name" value="lipoyl_domain"/>
    <property type="match status" value="1"/>
</dbReference>
<dbReference type="EC" id="2.3.1.-" evidence="6"/>
<dbReference type="InterPro" id="IPR011053">
    <property type="entry name" value="Single_hybrid_motif"/>
</dbReference>
<evidence type="ECO:0000313" key="10">
    <source>
        <dbReference type="EMBL" id="EMT52554.1"/>
    </source>
</evidence>
<dbReference type="FunFam" id="3.30.559.10:FF:000007">
    <property type="entry name" value="Dihydrolipoamide acetyltransferase component of pyruvate dehydrogenase complex"/>
    <property type="match status" value="1"/>
</dbReference>
<feature type="region of interest" description="Disordered" evidence="7">
    <location>
        <begin position="86"/>
        <end position="124"/>
    </location>
</feature>
<dbReference type="InterPro" id="IPR003016">
    <property type="entry name" value="2-oxoA_DH_lipoyl-BS"/>
</dbReference>
<dbReference type="Gene3D" id="4.10.320.10">
    <property type="entry name" value="E3-binding domain"/>
    <property type="match status" value="1"/>
</dbReference>
<dbReference type="PATRIC" id="fig|1300222.3.peg.2696"/>
<protein>
    <recommendedName>
        <fullName evidence="6">Dihydrolipoamide acetyltransferase component of pyruvate dehydrogenase complex</fullName>
        <ecNumber evidence="6">2.3.1.-</ecNumber>
    </recommendedName>
</protein>
<dbReference type="InterPro" id="IPR050743">
    <property type="entry name" value="2-oxoacid_DH_E2_comp"/>
</dbReference>
<dbReference type="SUPFAM" id="SSF52777">
    <property type="entry name" value="CoA-dependent acyltransferases"/>
    <property type="match status" value="1"/>
</dbReference>
<feature type="domain" description="Peripheral subunit-binding (PSBD)" evidence="9">
    <location>
        <begin position="130"/>
        <end position="167"/>
    </location>
</feature>
<reference evidence="10 11" key="1">
    <citation type="submission" date="2013-03" db="EMBL/GenBank/DDBJ databases">
        <title>Assembly of a new bacterial strain Brevibacillus borstelensis AK1.</title>
        <authorList>
            <person name="Rajan I."/>
            <person name="PoliReddy D."/>
            <person name="Sugumar T."/>
            <person name="Rathinam K."/>
            <person name="Alqarawi S."/>
            <person name="Khalil A.B."/>
            <person name="Sivakumar N."/>
        </authorList>
    </citation>
    <scope>NUCLEOTIDE SEQUENCE [LARGE SCALE GENOMIC DNA]</scope>
    <source>
        <strain evidence="10 11">AK1</strain>
    </source>
</reference>
<evidence type="ECO:0000256" key="6">
    <source>
        <dbReference type="RuleBase" id="RU003423"/>
    </source>
</evidence>
<dbReference type="Pfam" id="PF02817">
    <property type="entry name" value="E3_binding"/>
    <property type="match status" value="1"/>
</dbReference>
<dbReference type="PROSITE" id="PS50968">
    <property type="entry name" value="BIOTINYL_LIPOYL"/>
    <property type="match status" value="1"/>
</dbReference>
<dbReference type="GO" id="GO:0016407">
    <property type="term" value="F:acetyltransferase activity"/>
    <property type="evidence" value="ECO:0007669"/>
    <property type="project" value="TreeGrafter"/>
</dbReference>
<evidence type="ECO:0000256" key="3">
    <source>
        <dbReference type="ARBA" id="ARBA00022679"/>
    </source>
</evidence>
<evidence type="ECO:0000313" key="11">
    <source>
        <dbReference type="Proteomes" id="UP000012081"/>
    </source>
</evidence>
<dbReference type="SUPFAM" id="SSF51230">
    <property type="entry name" value="Single hybrid motif"/>
    <property type="match status" value="1"/>
</dbReference>
<comment type="cofactor">
    <cofactor evidence="1 6">
        <name>(R)-lipoate</name>
        <dbReference type="ChEBI" id="CHEBI:83088"/>
    </cofactor>
</comment>
<dbReference type="InterPro" id="IPR000089">
    <property type="entry name" value="Biotin_lipoyl"/>
</dbReference>
<keyword evidence="5 6" id="KW-0012">Acyltransferase</keyword>
<dbReference type="OrthoDB" id="9805770at2"/>
<evidence type="ECO:0000256" key="7">
    <source>
        <dbReference type="SAM" id="MobiDB-lite"/>
    </source>
</evidence>
<gene>
    <name evidence="10" type="ORF">I532_12894</name>
</gene>
<dbReference type="InterPro" id="IPR023213">
    <property type="entry name" value="CAT-like_dom_sf"/>
</dbReference>
<dbReference type="PROSITE" id="PS51826">
    <property type="entry name" value="PSBD"/>
    <property type="match status" value="1"/>
</dbReference>
<dbReference type="Gene3D" id="3.30.559.10">
    <property type="entry name" value="Chloramphenicol acetyltransferase-like domain"/>
    <property type="match status" value="1"/>
</dbReference>
<keyword evidence="3 6" id="KW-0808">Transferase</keyword>
<dbReference type="EMBL" id="APBN01000004">
    <property type="protein sequence ID" value="EMT52554.1"/>
    <property type="molecule type" value="Genomic_DNA"/>
</dbReference>
<dbReference type="Pfam" id="PF00198">
    <property type="entry name" value="2-oxoacid_dh"/>
    <property type="match status" value="1"/>
</dbReference>
<evidence type="ECO:0000259" key="8">
    <source>
        <dbReference type="PROSITE" id="PS50968"/>
    </source>
</evidence>
<keyword evidence="4 6" id="KW-0450">Lipoyl</keyword>
<evidence type="ECO:0000256" key="5">
    <source>
        <dbReference type="ARBA" id="ARBA00023315"/>
    </source>
</evidence>
<sequence length="455" mass="48685">MAFVITMPKFGLTMTEGTVSVWCKAVGERVESGEVLFEVETDKITNEVTAPGTGVLRHIFTPAGAAAQVGAALAIVAEESEDISGLLGADGQQGAGEGSHHKSNDAVSRDSNDASSLESGDHTLSEGFRLATPLARKLAREKGIDIGQVSASGPRSIVVSRDVGDTGAKQPAISPAAKKYAEEQGVAWERIDQRGRIMLPDVIAEQLKQAGGQWTHPPREAESAAATRPMTGARKVIAERMTRSWQQIPHVTLTREVDVTPLLAAHAILSADLASTGTKLTVTHFLVKIVAMALQKHPSLNAWCQNQAITIHPDVHLGVAVSVEDGLLVPVIPHACKQDLGEIAEALHNLTTRAREQRLTVDEMRGGTFTISNLGMMGVDGFTPIINPPETGILGIGRIVEKPVWIGDDLARRSMLTLSLSFDHRALDGAEAAGFLQTVHDYIQQPLRLLVKGRR</sequence>
<accession>M8D8G0</accession>
<dbReference type="AlphaFoldDB" id="M8D8G0"/>
<evidence type="ECO:0000256" key="4">
    <source>
        <dbReference type="ARBA" id="ARBA00022823"/>
    </source>
</evidence>
<dbReference type="GO" id="GO:0005737">
    <property type="term" value="C:cytoplasm"/>
    <property type="evidence" value="ECO:0007669"/>
    <property type="project" value="TreeGrafter"/>
</dbReference>
<dbReference type="PANTHER" id="PTHR43178">
    <property type="entry name" value="DIHYDROLIPOAMIDE ACETYLTRANSFERASE COMPONENT OF PYRUVATE DEHYDROGENASE COMPLEX"/>
    <property type="match status" value="1"/>
</dbReference>
<evidence type="ECO:0000256" key="2">
    <source>
        <dbReference type="ARBA" id="ARBA00007317"/>
    </source>
</evidence>
<evidence type="ECO:0000259" key="9">
    <source>
        <dbReference type="PROSITE" id="PS51826"/>
    </source>
</evidence>
<dbReference type="RefSeq" id="WP_003388693.1">
    <property type="nucleotide sequence ID" value="NZ_APBN01000004.1"/>
</dbReference>
<dbReference type="Proteomes" id="UP000012081">
    <property type="component" value="Unassembled WGS sequence"/>
</dbReference>
<dbReference type="InterPro" id="IPR036625">
    <property type="entry name" value="E3-bd_dom_sf"/>
</dbReference>
<feature type="domain" description="Lipoyl-binding" evidence="8">
    <location>
        <begin position="2"/>
        <end position="77"/>
    </location>
</feature>
<dbReference type="PANTHER" id="PTHR43178:SF5">
    <property type="entry name" value="LIPOAMIDE ACYLTRANSFERASE COMPONENT OF BRANCHED-CHAIN ALPHA-KETO ACID DEHYDROGENASE COMPLEX, MITOCHONDRIAL"/>
    <property type="match status" value="1"/>
</dbReference>
<proteinExistence type="inferred from homology"/>
<dbReference type="InterPro" id="IPR004167">
    <property type="entry name" value="PSBD"/>
</dbReference>
<evidence type="ECO:0000256" key="1">
    <source>
        <dbReference type="ARBA" id="ARBA00001938"/>
    </source>
</evidence>
<dbReference type="GO" id="GO:0031405">
    <property type="term" value="F:lipoic acid binding"/>
    <property type="evidence" value="ECO:0007669"/>
    <property type="project" value="TreeGrafter"/>
</dbReference>